<dbReference type="PANTHER" id="PTHR42978:SF3">
    <property type="entry name" value="BLR3078 PROTEIN"/>
    <property type="match status" value="1"/>
</dbReference>
<name>A0A848LUU6_9BACT</name>
<dbReference type="RefSeq" id="WP_169350740.1">
    <property type="nucleotide sequence ID" value="NZ_JABBJJ010000332.1"/>
</dbReference>
<reference evidence="6 7" key="1">
    <citation type="submission" date="2020-04" db="EMBL/GenBank/DDBJ databases">
        <title>Draft genome of Pyxidicoccus fallax type strain.</title>
        <authorList>
            <person name="Whitworth D.E."/>
        </authorList>
    </citation>
    <scope>NUCLEOTIDE SEQUENCE [LARGE SCALE GENOMIC DNA]</scope>
    <source>
        <strain evidence="6 7">DSM 14698</strain>
    </source>
</reference>
<dbReference type="EMBL" id="JABBJJ010000332">
    <property type="protein sequence ID" value="NMO21556.1"/>
    <property type="molecule type" value="Genomic_DNA"/>
</dbReference>
<evidence type="ECO:0000256" key="4">
    <source>
        <dbReference type="ARBA" id="ARBA00022833"/>
    </source>
</evidence>
<evidence type="ECO:0000256" key="3">
    <source>
        <dbReference type="ARBA" id="ARBA00022801"/>
    </source>
</evidence>
<dbReference type="Proteomes" id="UP000518300">
    <property type="component" value="Unassembled WGS sequence"/>
</dbReference>
<organism evidence="6 7">
    <name type="scientific">Pyxidicoccus fallax</name>
    <dbReference type="NCBI Taxonomy" id="394095"/>
    <lineage>
        <taxon>Bacteria</taxon>
        <taxon>Pseudomonadati</taxon>
        <taxon>Myxococcota</taxon>
        <taxon>Myxococcia</taxon>
        <taxon>Myxococcales</taxon>
        <taxon>Cystobacterineae</taxon>
        <taxon>Myxococcaceae</taxon>
        <taxon>Pyxidicoccus</taxon>
    </lineage>
</organism>
<dbReference type="InterPro" id="IPR036866">
    <property type="entry name" value="RibonucZ/Hydroxyglut_hydro"/>
</dbReference>
<dbReference type="Pfam" id="PF00753">
    <property type="entry name" value="Lactamase_B"/>
    <property type="match status" value="1"/>
</dbReference>
<evidence type="ECO:0000313" key="6">
    <source>
        <dbReference type="EMBL" id="NMO21556.1"/>
    </source>
</evidence>
<feature type="domain" description="Metallo-beta-lactamase" evidence="5">
    <location>
        <begin position="32"/>
        <end position="267"/>
    </location>
</feature>
<comment type="similarity">
    <text evidence="1">Belongs to the metallo-beta-lactamase superfamily.</text>
</comment>
<dbReference type="InterPro" id="IPR001279">
    <property type="entry name" value="Metallo-B-lactamas"/>
</dbReference>
<evidence type="ECO:0000256" key="1">
    <source>
        <dbReference type="ARBA" id="ARBA00007749"/>
    </source>
</evidence>
<dbReference type="CDD" id="cd07742">
    <property type="entry name" value="metallo-hydrolase-like_MBL-fold"/>
    <property type="match status" value="1"/>
</dbReference>
<evidence type="ECO:0000313" key="7">
    <source>
        <dbReference type="Proteomes" id="UP000518300"/>
    </source>
</evidence>
<dbReference type="AlphaFoldDB" id="A0A848LUU6"/>
<dbReference type="SMART" id="SM00849">
    <property type="entry name" value="Lactamase_B"/>
    <property type="match status" value="1"/>
</dbReference>
<keyword evidence="4" id="KW-0862">Zinc</keyword>
<keyword evidence="3 6" id="KW-0378">Hydrolase</keyword>
<evidence type="ECO:0000256" key="2">
    <source>
        <dbReference type="ARBA" id="ARBA00022723"/>
    </source>
</evidence>
<proteinExistence type="inferred from homology"/>
<protein>
    <submittedName>
        <fullName evidence="6">MBL fold metallo-hydrolase</fullName>
    </submittedName>
</protein>
<dbReference type="InterPro" id="IPR051013">
    <property type="entry name" value="MBL_superfamily_lactonases"/>
</dbReference>
<dbReference type="PANTHER" id="PTHR42978">
    <property type="entry name" value="QUORUM-QUENCHING LACTONASE YTNP-RELATED-RELATED"/>
    <property type="match status" value="1"/>
</dbReference>
<dbReference type="SUPFAM" id="SSF56281">
    <property type="entry name" value="Metallo-hydrolase/oxidoreductase"/>
    <property type="match status" value="1"/>
</dbReference>
<accession>A0A848LUU6</accession>
<comment type="caution">
    <text evidence="6">The sequence shown here is derived from an EMBL/GenBank/DDBJ whole genome shotgun (WGS) entry which is preliminary data.</text>
</comment>
<gene>
    <name evidence="6" type="ORF">HG543_42930</name>
</gene>
<dbReference type="GO" id="GO:0016787">
    <property type="term" value="F:hydrolase activity"/>
    <property type="evidence" value="ECO:0007669"/>
    <property type="project" value="UniProtKB-KW"/>
</dbReference>
<sequence length="301" mass="34322">MRIHHLNCTTMCPPGGRLMDGRKGFAGPAALTCHCLLVEGANGLILIDTGFGLQDVLHPRPRLAPMFLKALCRPRLVEEATAIRQIQRLGFKPEDVRDIVLTHLDFDHAGGLDDFPHARVHLLADELRHAQAQETPLDRRRFRPQQWMSQPQWVTYPTGGTSDRWFGFECVRDLQGLPPEILLVPLVGHTLGHAGVAIQAEDGWLLHAGDAYFYHGEMDLDRYRCTPGLRFYQKLMQKDGELRWYNLRRLRELVQRHGRDVTVFCAHDSLEFELLEEREKAPAESPLRSFLAPATESTLRV</sequence>
<dbReference type="GO" id="GO:0046872">
    <property type="term" value="F:metal ion binding"/>
    <property type="evidence" value="ECO:0007669"/>
    <property type="project" value="UniProtKB-KW"/>
</dbReference>
<evidence type="ECO:0000259" key="5">
    <source>
        <dbReference type="SMART" id="SM00849"/>
    </source>
</evidence>
<dbReference type="Gene3D" id="3.60.15.10">
    <property type="entry name" value="Ribonuclease Z/Hydroxyacylglutathione hydrolase-like"/>
    <property type="match status" value="1"/>
</dbReference>
<keyword evidence="7" id="KW-1185">Reference proteome</keyword>
<keyword evidence="2" id="KW-0479">Metal-binding</keyword>